<organism evidence="3 4">
    <name type="scientific">Leucobacter denitrificans</name>
    <dbReference type="NCBI Taxonomy" id="683042"/>
    <lineage>
        <taxon>Bacteria</taxon>
        <taxon>Bacillati</taxon>
        <taxon>Actinomycetota</taxon>
        <taxon>Actinomycetes</taxon>
        <taxon>Micrococcales</taxon>
        <taxon>Microbacteriaceae</taxon>
        <taxon>Leucobacter</taxon>
    </lineage>
</organism>
<dbReference type="PANTHER" id="PTHR46211:SF14">
    <property type="entry name" value="GLYCEROPHOSPHODIESTER PHOSPHODIESTERASE"/>
    <property type="match status" value="1"/>
</dbReference>
<dbReference type="AlphaFoldDB" id="A0A7G9S7V8"/>
<dbReference type="PANTHER" id="PTHR46211">
    <property type="entry name" value="GLYCEROPHOSPHORYL DIESTER PHOSPHODIESTERASE"/>
    <property type="match status" value="1"/>
</dbReference>
<dbReference type="InterPro" id="IPR017946">
    <property type="entry name" value="PLC-like_Pdiesterase_TIM-brl"/>
</dbReference>
<sequence>MALFAAFLVLMLVASLGSNPYAANASTLQLHGALSRDEGFGIIAHRGAASDAPENTLVAMRISFDRGVDFVEADLHLTADGVPVLMHDPTVDRTTNGSGEVADLTLAEIKALDAGSWFGPEFAGEPVPTLEEFLDELTPTNSRALIELKGQWNDEQVMHAVELLHDRYLVDRVAFESFELENLVRLEALAPEFARVMLTREWNRETLETASVLGASAVGARNRVFSSNFGLISEARTLGIGTMVYTLNSKSKWSKARNRGIDLIITDNPVALEDWRGVNL</sequence>
<dbReference type="Pfam" id="PF03009">
    <property type="entry name" value="GDPD"/>
    <property type="match status" value="1"/>
</dbReference>
<reference evidence="3 4" key="1">
    <citation type="submission" date="2020-08" db="EMBL/GenBank/DDBJ databases">
        <title>Genome sequence of Leucobacter denitrificans KACC 14055T.</title>
        <authorList>
            <person name="Hyun D.-W."/>
            <person name="Bae J.-W."/>
        </authorList>
    </citation>
    <scope>NUCLEOTIDE SEQUENCE [LARGE SCALE GENOMIC DNA]</scope>
    <source>
        <strain evidence="3 4">KACC 14055</strain>
    </source>
</reference>
<dbReference type="SUPFAM" id="SSF51695">
    <property type="entry name" value="PLC-like phosphodiesterases"/>
    <property type="match status" value="1"/>
</dbReference>
<feature type="signal peptide" evidence="1">
    <location>
        <begin position="1"/>
        <end position="25"/>
    </location>
</feature>
<dbReference type="Gene3D" id="3.20.20.190">
    <property type="entry name" value="Phosphatidylinositol (PI) phosphodiesterase"/>
    <property type="match status" value="1"/>
</dbReference>
<evidence type="ECO:0000259" key="2">
    <source>
        <dbReference type="PROSITE" id="PS51704"/>
    </source>
</evidence>
<dbReference type="KEGG" id="ldn:H9L06_06130"/>
<evidence type="ECO:0000313" key="3">
    <source>
        <dbReference type="EMBL" id="QNN63933.1"/>
    </source>
</evidence>
<proteinExistence type="predicted"/>
<gene>
    <name evidence="3" type="ORF">H9L06_06130</name>
</gene>
<evidence type="ECO:0000313" key="4">
    <source>
        <dbReference type="Proteomes" id="UP000515934"/>
    </source>
</evidence>
<keyword evidence="4" id="KW-1185">Reference proteome</keyword>
<feature type="chain" id="PRO_5028921055" description="GP-PDE domain-containing protein" evidence="1">
    <location>
        <begin position="26"/>
        <end position="280"/>
    </location>
</feature>
<dbReference type="InterPro" id="IPR030395">
    <property type="entry name" value="GP_PDE_dom"/>
</dbReference>
<dbReference type="GO" id="GO:0008081">
    <property type="term" value="F:phosphoric diester hydrolase activity"/>
    <property type="evidence" value="ECO:0007669"/>
    <property type="project" value="InterPro"/>
</dbReference>
<dbReference type="EMBL" id="CP060716">
    <property type="protein sequence ID" value="QNN63933.1"/>
    <property type="molecule type" value="Genomic_DNA"/>
</dbReference>
<protein>
    <recommendedName>
        <fullName evidence="2">GP-PDE domain-containing protein</fullName>
    </recommendedName>
</protein>
<feature type="domain" description="GP-PDE" evidence="2">
    <location>
        <begin position="40"/>
        <end position="276"/>
    </location>
</feature>
<dbReference type="GO" id="GO:0006629">
    <property type="term" value="P:lipid metabolic process"/>
    <property type="evidence" value="ECO:0007669"/>
    <property type="project" value="InterPro"/>
</dbReference>
<evidence type="ECO:0000256" key="1">
    <source>
        <dbReference type="SAM" id="SignalP"/>
    </source>
</evidence>
<keyword evidence="1" id="KW-0732">Signal</keyword>
<name>A0A7G9S7V8_9MICO</name>
<dbReference type="PROSITE" id="PS51704">
    <property type="entry name" value="GP_PDE"/>
    <property type="match status" value="1"/>
</dbReference>
<accession>A0A7G9S7V8</accession>
<dbReference type="Proteomes" id="UP000515934">
    <property type="component" value="Chromosome"/>
</dbReference>